<dbReference type="Proteomes" id="UP001197770">
    <property type="component" value="Unassembled WGS sequence"/>
</dbReference>
<keyword evidence="4" id="KW-0732">Signal</keyword>
<gene>
    <name evidence="8" type="ORF">LLW17_04660</name>
</gene>
<proteinExistence type="inferred from homology"/>
<evidence type="ECO:0000256" key="3">
    <source>
        <dbReference type="ARBA" id="ARBA00022723"/>
    </source>
</evidence>
<keyword evidence="3" id="KW-0479">Metal-binding</keyword>
<name>A0ABS8GPT9_9FLAO</name>
<evidence type="ECO:0000256" key="1">
    <source>
        <dbReference type="ARBA" id="ARBA00001913"/>
    </source>
</evidence>
<dbReference type="EMBL" id="JAJGMW010000004">
    <property type="protein sequence ID" value="MCC4212001.1"/>
    <property type="molecule type" value="Genomic_DNA"/>
</dbReference>
<dbReference type="Gene3D" id="3.40.720.10">
    <property type="entry name" value="Alkaline Phosphatase, subunit A"/>
    <property type="match status" value="1"/>
</dbReference>
<dbReference type="InterPro" id="IPR017850">
    <property type="entry name" value="Alkaline_phosphatase_core_sf"/>
</dbReference>
<dbReference type="CDD" id="cd16144">
    <property type="entry name" value="ARS_like"/>
    <property type="match status" value="1"/>
</dbReference>
<dbReference type="Gene3D" id="3.30.1120.10">
    <property type="match status" value="1"/>
</dbReference>
<evidence type="ECO:0000256" key="6">
    <source>
        <dbReference type="ARBA" id="ARBA00022837"/>
    </source>
</evidence>
<dbReference type="InterPro" id="IPR050738">
    <property type="entry name" value="Sulfatase"/>
</dbReference>
<dbReference type="PANTHER" id="PTHR42693:SF42">
    <property type="entry name" value="ARYLSULFATASE G"/>
    <property type="match status" value="1"/>
</dbReference>
<evidence type="ECO:0000313" key="8">
    <source>
        <dbReference type="EMBL" id="MCC4212001.1"/>
    </source>
</evidence>
<keyword evidence="9" id="KW-1185">Reference proteome</keyword>
<accession>A0ABS8GPT9</accession>
<evidence type="ECO:0000259" key="7">
    <source>
        <dbReference type="Pfam" id="PF00884"/>
    </source>
</evidence>
<dbReference type="InterPro" id="IPR000917">
    <property type="entry name" value="Sulfatase_N"/>
</dbReference>
<keyword evidence="5" id="KW-0378">Hydrolase</keyword>
<reference evidence="8 9" key="1">
    <citation type="submission" date="2021-11" db="EMBL/GenBank/DDBJ databases">
        <title>Seasonal and diel survey of microbial diversity of the Tyrrhenian coast.</title>
        <authorList>
            <person name="Gattoni G."/>
            <person name="Corral P."/>
        </authorList>
    </citation>
    <scope>NUCLEOTIDE SEQUENCE [LARGE SCALE GENOMIC DNA]</scope>
    <source>
        <strain evidence="8 9">Mr9</strain>
    </source>
</reference>
<dbReference type="RefSeq" id="WP_228229099.1">
    <property type="nucleotide sequence ID" value="NZ_JAJGMW010000004.1"/>
</dbReference>
<dbReference type="InterPro" id="IPR024607">
    <property type="entry name" value="Sulfatase_CS"/>
</dbReference>
<feature type="domain" description="Sulfatase N-terminal" evidence="7">
    <location>
        <begin position="39"/>
        <end position="364"/>
    </location>
</feature>
<evidence type="ECO:0000313" key="9">
    <source>
        <dbReference type="Proteomes" id="UP001197770"/>
    </source>
</evidence>
<evidence type="ECO:0000256" key="4">
    <source>
        <dbReference type="ARBA" id="ARBA00022729"/>
    </source>
</evidence>
<protein>
    <submittedName>
        <fullName evidence="8">Sulfatase</fullName>
    </submittedName>
</protein>
<evidence type="ECO:0000256" key="2">
    <source>
        <dbReference type="ARBA" id="ARBA00008779"/>
    </source>
</evidence>
<keyword evidence="6" id="KW-0106">Calcium</keyword>
<sequence>MLRSTSKPSCSILKILTFIICYSYGFAGSKIQNQHVKKPNIILFFVDDLGWADLGFRNEIFDTPNINKLAESGIEFTQAYIASPTCSPSRATLLTGQHPARLQMVRHIPGGKKNGFDKFDRTDIEFNYLDRDPAQFPSRNWLPLEKTTYAEALSQLGYYNLFIGKWHLGHEKYHPTQQGFDQQIGVSNDGHPKSYYPPYFKRKDLFTDDNNTYLTNKLTNEAIAFIENYKKNQPFMLTFSYYSVHTPHQGRKDLINEYKERGLEDSYANYAAMVKATDESVGKVLQAVKEKGIEKETIILFLSDQGGYFENSPLRGGKMAETLFEGGSRVPFFFYWPGVTTPKTKNPSIVQSTDIFPTLIEIAGGDVSKYENLDGISLMSTIKNGNSLQRGPIYGYRAYEDLYVSVRDNDWKLLAYRNGKIELFNIANDIKESNELSKKHPKKVNELLKELKLWEKQMGVESYSGVQ</sequence>
<dbReference type="PANTHER" id="PTHR42693">
    <property type="entry name" value="ARYLSULFATASE FAMILY MEMBER"/>
    <property type="match status" value="1"/>
</dbReference>
<comment type="cofactor">
    <cofactor evidence="1">
        <name>Ca(2+)</name>
        <dbReference type="ChEBI" id="CHEBI:29108"/>
    </cofactor>
</comment>
<dbReference type="Pfam" id="PF00884">
    <property type="entry name" value="Sulfatase"/>
    <property type="match status" value="1"/>
</dbReference>
<comment type="caution">
    <text evidence="8">The sequence shown here is derived from an EMBL/GenBank/DDBJ whole genome shotgun (WGS) entry which is preliminary data.</text>
</comment>
<dbReference type="PROSITE" id="PS00523">
    <property type="entry name" value="SULFATASE_1"/>
    <property type="match status" value="1"/>
</dbReference>
<evidence type="ECO:0000256" key="5">
    <source>
        <dbReference type="ARBA" id="ARBA00022801"/>
    </source>
</evidence>
<comment type="similarity">
    <text evidence="2">Belongs to the sulfatase family.</text>
</comment>
<dbReference type="SUPFAM" id="SSF53649">
    <property type="entry name" value="Alkaline phosphatase-like"/>
    <property type="match status" value="1"/>
</dbReference>
<organism evidence="8 9">
    <name type="scientific">Leeuwenhoekiella parthenopeia</name>
    <dbReference type="NCBI Taxonomy" id="2890320"/>
    <lineage>
        <taxon>Bacteria</taxon>
        <taxon>Pseudomonadati</taxon>
        <taxon>Bacteroidota</taxon>
        <taxon>Flavobacteriia</taxon>
        <taxon>Flavobacteriales</taxon>
        <taxon>Flavobacteriaceae</taxon>
        <taxon>Leeuwenhoekiella</taxon>
    </lineage>
</organism>